<protein>
    <submittedName>
        <fullName evidence="1">Uncharacterized protein</fullName>
    </submittedName>
</protein>
<dbReference type="PANTHER" id="PTHR21112">
    <property type="entry name" value="CHEMOSENSORY PROTEIN A 29A-RELATED"/>
    <property type="match status" value="1"/>
</dbReference>
<dbReference type="GeneID" id="112126461"/>
<sequence length="220" mass="25582">MSFQGPYDFNFKYTEKCENVGTGAIQISNFKTNKINRKTFVYSGKITIYNRTINDDSDRPYDFNFKYIEKCEDEGTGEMQFTDLKTNKINRTTFACSGTFTLYNKTMNDDNELEFVVANWGNGGWINNYFVKRFGKPFSTWRNIFPKYYDQLFEKFGFGELPIQPGVYKAKDVYIMPDLQIKVLPNNKYKGRFSFLDKGVKFGCLGAQWEIAPASIQKKG</sequence>
<proteinExistence type="predicted"/>
<dbReference type="Proteomes" id="UP000494040">
    <property type="component" value="Unassembled WGS sequence"/>
</dbReference>
<reference evidence="1" key="1">
    <citation type="submission" date="2022-01" db="UniProtKB">
        <authorList>
            <consortium name="EnsemblMetazoa"/>
        </authorList>
    </citation>
    <scope>IDENTIFICATION</scope>
</reference>
<evidence type="ECO:0000313" key="2">
    <source>
        <dbReference type="Proteomes" id="UP000494040"/>
    </source>
</evidence>
<dbReference type="OrthoDB" id="6661750at2759"/>
<accession>A0A8I6SGJ6</accession>
<evidence type="ECO:0000313" key="1">
    <source>
        <dbReference type="EnsemblMetazoa" id="XP_024081318.1"/>
    </source>
</evidence>
<dbReference type="PANTHER" id="PTHR21112:SF0">
    <property type="entry name" value="CHEMOSENSORY PROTEIN A 29A-RELATED"/>
    <property type="match status" value="1"/>
</dbReference>
<dbReference type="AlphaFoldDB" id="A0A8I6SGJ6"/>
<dbReference type="EnsemblMetazoa" id="XM_024225550.1">
    <property type="protein sequence ID" value="XP_024081318.1"/>
    <property type="gene ID" value="LOC112126461"/>
</dbReference>
<dbReference type="RefSeq" id="XP_024081318.1">
    <property type="nucleotide sequence ID" value="XM_024225550.1"/>
</dbReference>
<organism evidence="1 2">
    <name type="scientific">Cimex lectularius</name>
    <name type="common">Bed bug</name>
    <name type="synonym">Acanthia lectularia</name>
    <dbReference type="NCBI Taxonomy" id="79782"/>
    <lineage>
        <taxon>Eukaryota</taxon>
        <taxon>Metazoa</taxon>
        <taxon>Ecdysozoa</taxon>
        <taxon>Arthropoda</taxon>
        <taxon>Hexapoda</taxon>
        <taxon>Insecta</taxon>
        <taxon>Pterygota</taxon>
        <taxon>Neoptera</taxon>
        <taxon>Paraneoptera</taxon>
        <taxon>Hemiptera</taxon>
        <taxon>Heteroptera</taxon>
        <taxon>Panheteroptera</taxon>
        <taxon>Cimicomorpha</taxon>
        <taxon>Cimicidae</taxon>
        <taxon>Cimex</taxon>
    </lineage>
</organism>
<dbReference type="KEGG" id="clec:112126461"/>
<keyword evidence="2" id="KW-1185">Reference proteome</keyword>
<name>A0A8I6SGJ6_CIMLE</name>